<keyword evidence="1" id="KW-0696">RNA-directed RNA polymerase</keyword>
<evidence type="ECO:0000256" key="1">
    <source>
        <dbReference type="RuleBase" id="RU363098"/>
    </source>
</evidence>
<dbReference type="PANTHER" id="PTHR23079:SF55">
    <property type="entry name" value="RNA-DIRECTED RNA POLYMERASE"/>
    <property type="match status" value="1"/>
</dbReference>
<dbReference type="GO" id="GO:0031380">
    <property type="term" value="C:nuclear RNA-directed RNA polymerase complex"/>
    <property type="evidence" value="ECO:0007669"/>
    <property type="project" value="TreeGrafter"/>
</dbReference>
<evidence type="ECO:0000259" key="2">
    <source>
        <dbReference type="Pfam" id="PF05183"/>
    </source>
</evidence>
<dbReference type="EMBL" id="JASBNA010000003">
    <property type="protein sequence ID" value="KAK7693714.1"/>
    <property type="molecule type" value="Genomic_DNA"/>
</dbReference>
<comment type="caution">
    <text evidence="3">The sequence shown here is derived from an EMBL/GenBank/DDBJ whole genome shotgun (WGS) entry which is preliminary data.</text>
</comment>
<accession>A0AAW0GVX7</accession>
<keyword evidence="1" id="KW-0548">Nucleotidyltransferase</keyword>
<comment type="similarity">
    <text evidence="1">Belongs to the RdRP family.</text>
</comment>
<dbReference type="InterPro" id="IPR007855">
    <property type="entry name" value="RDRP"/>
</dbReference>
<dbReference type="AlphaFoldDB" id="A0AAW0GVX7"/>
<gene>
    <name evidence="3" type="ORF">QCA50_003286</name>
</gene>
<dbReference type="GO" id="GO:0030422">
    <property type="term" value="P:siRNA processing"/>
    <property type="evidence" value="ECO:0007669"/>
    <property type="project" value="TreeGrafter"/>
</dbReference>
<protein>
    <recommendedName>
        <fullName evidence="1">RNA-dependent RNA polymerase</fullName>
        <ecNumber evidence="1">2.7.7.48</ecNumber>
    </recommendedName>
</protein>
<sequence length="1091" mass="123490">MMQRQPAGNPLFQRVDIRCIQFGWECRDSVFSVEWERSRDGAVLGYIEYRDTERGFRIFMDDFNRTHIAVIHATKITWVGSNADDTELSAFFSLVQPPVFESDELRSSRGGLGDFTAMMAALNIRTPLQKRRRHPSFHPSQATTAPYTSLAIRVICNTRNDLGILRFLCRQAHVRVSSWVYPAEHRRLFSEEVQSHFTEWLLTLSWKIAFQLESIVRGLLADPGELLSCRNEVDRMRLDRGEPHVLEFLQYFANQLQSWHYIAGEDEGRPPIVSIDELFTRCTNQFVPSRKPPRPVGDEPTNLFECLHVIVTPSRLRLEGPYPERSNRIMRTYPNNHDSFIRVKFVEETNLPIRFDRDVDGRGFIRNRFGDILHNGLLLSGRLFQFLGYSQSALKEHSVWLVKPFNTPEGVSVTAASIIASLGDFTNPDPQLKRCPARYGARMSQAFTATEASTSVEAEEIFIEEDILGPSGEYNFTDGVGTMSRDMAIDIWQRILLGGHKAGPNATYPRAYQIRFQGAKGMLSLDHRLAGTVVVLRPSMIKFQAPDTNIIEIAQAFSRPSPFFLNRPLIMILEQLGVPYENFKALQDEAIQEANTSIQTLGRSARFLEAHGFGASFKLVSTMLSLEKLGIHDLMDDAFYRCMMDFAVIDILRDLKHRARIPVKDAWIVVGVADVHGYLEEGEVFIYVISGDDEPPVYFEGPTLITRSPVIHPGDVQVAHAIGRPPPGSPFARETLRNCVVFSTKGTRPLSSYLGGGDLDGDEYYVTMRPDLLPTLLSQPAAYTPAQRHVLNRDSTMDDIADFIVEYIISDNLGLIATQWLMLADRDGIFTPDCLRLSQLHSDAVDYPKTGRPVFIQVKRFDSQPDWRAPETSASRDRTQYYESTRAIGRLSRAIDLPDQPVHDAELDQRRRLQLGQFVDLEDVIAGIYATTISESDGPLVFAVYTRVKEIIAHAADQPDVDIIFELWDLLQQYTSQIQSICADHTLSHARNALLTEEEVTVGTIVAKSSQPRRRKEIMTKMRERTAALALEVGLRIEGDEEPSPRESLERAWVAFRIANLEQDAFGTRSFGWIALGETFSAIKKIEEMGT</sequence>
<dbReference type="Pfam" id="PF05183">
    <property type="entry name" value="RdRP"/>
    <property type="match status" value="1"/>
</dbReference>
<keyword evidence="1" id="KW-0808">Transferase</keyword>
<dbReference type="GO" id="GO:0003968">
    <property type="term" value="F:RNA-directed RNA polymerase activity"/>
    <property type="evidence" value="ECO:0007669"/>
    <property type="project" value="UniProtKB-KW"/>
</dbReference>
<organism evidence="3 4">
    <name type="scientific">Cerrena zonata</name>
    <dbReference type="NCBI Taxonomy" id="2478898"/>
    <lineage>
        <taxon>Eukaryota</taxon>
        <taxon>Fungi</taxon>
        <taxon>Dikarya</taxon>
        <taxon>Basidiomycota</taxon>
        <taxon>Agaricomycotina</taxon>
        <taxon>Agaricomycetes</taxon>
        <taxon>Polyporales</taxon>
        <taxon>Cerrenaceae</taxon>
        <taxon>Cerrena</taxon>
    </lineage>
</organism>
<dbReference type="PANTHER" id="PTHR23079">
    <property type="entry name" value="RNA-DEPENDENT RNA POLYMERASE"/>
    <property type="match status" value="1"/>
</dbReference>
<evidence type="ECO:0000313" key="4">
    <source>
        <dbReference type="Proteomes" id="UP001385951"/>
    </source>
</evidence>
<proteinExistence type="inferred from homology"/>
<reference evidence="3 4" key="1">
    <citation type="submission" date="2022-09" db="EMBL/GenBank/DDBJ databases">
        <authorList>
            <person name="Palmer J.M."/>
        </authorList>
    </citation>
    <scope>NUCLEOTIDE SEQUENCE [LARGE SCALE GENOMIC DNA]</scope>
    <source>
        <strain evidence="3 4">DSM 7382</strain>
    </source>
</reference>
<name>A0AAW0GVX7_9APHY</name>
<dbReference type="GO" id="GO:0003723">
    <property type="term" value="F:RNA binding"/>
    <property type="evidence" value="ECO:0007669"/>
    <property type="project" value="UniProtKB-KW"/>
</dbReference>
<keyword evidence="1" id="KW-0694">RNA-binding</keyword>
<comment type="catalytic activity">
    <reaction evidence="1">
        <text>RNA(n) + a ribonucleoside 5'-triphosphate = RNA(n+1) + diphosphate</text>
        <dbReference type="Rhea" id="RHEA:21248"/>
        <dbReference type="Rhea" id="RHEA-COMP:14527"/>
        <dbReference type="Rhea" id="RHEA-COMP:17342"/>
        <dbReference type="ChEBI" id="CHEBI:33019"/>
        <dbReference type="ChEBI" id="CHEBI:61557"/>
        <dbReference type="ChEBI" id="CHEBI:140395"/>
        <dbReference type="EC" id="2.7.7.48"/>
    </reaction>
</comment>
<evidence type="ECO:0000313" key="3">
    <source>
        <dbReference type="EMBL" id="KAK7693714.1"/>
    </source>
</evidence>
<dbReference type="InterPro" id="IPR057596">
    <property type="entry name" value="RDRP_core"/>
</dbReference>
<keyword evidence="4" id="KW-1185">Reference proteome</keyword>
<feature type="domain" description="RDRP core" evidence="2">
    <location>
        <begin position="311"/>
        <end position="895"/>
    </location>
</feature>
<dbReference type="Proteomes" id="UP001385951">
    <property type="component" value="Unassembled WGS sequence"/>
</dbReference>
<dbReference type="EC" id="2.7.7.48" evidence="1"/>